<dbReference type="AlphaFoldDB" id="A0A2Z6QPG9"/>
<reference evidence="4" key="2">
    <citation type="submission" date="2019-10" db="EMBL/GenBank/DDBJ databases">
        <title>Conservation and host-specific expression of non-tandemly repeated heterogenous ribosome RNA gene in arbuscular mycorrhizal fungi.</title>
        <authorList>
            <person name="Maeda T."/>
            <person name="Kobayashi Y."/>
            <person name="Nakagawa T."/>
            <person name="Ezawa T."/>
            <person name="Yamaguchi K."/>
            <person name="Bino T."/>
            <person name="Nishimoto Y."/>
            <person name="Shigenobu S."/>
            <person name="Kawaguchi M."/>
        </authorList>
    </citation>
    <scope>NUCLEOTIDE SEQUENCE</scope>
    <source>
        <strain evidence="4">HR1</strain>
    </source>
</reference>
<proteinExistence type="predicted"/>
<evidence type="ECO:0000313" key="3">
    <source>
        <dbReference type="EMBL" id="GBB86611.1"/>
    </source>
</evidence>
<feature type="chain" id="PRO_5036060075" evidence="2">
    <location>
        <begin position="20"/>
        <end position="120"/>
    </location>
</feature>
<dbReference type="Proteomes" id="UP000247702">
    <property type="component" value="Unassembled WGS sequence"/>
</dbReference>
<name>A0A2Z6QPG9_9GLOM</name>
<keyword evidence="2" id="KW-0732">Signal</keyword>
<feature type="compositionally biased region" description="Pro residues" evidence="1">
    <location>
        <begin position="79"/>
        <end position="89"/>
    </location>
</feature>
<feature type="signal peptide" evidence="2">
    <location>
        <begin position="1"/>
        <end position="19"/>
    </location>
</feature>
<reference evidence="3 5" key="1">
    <citation type="submission" date="2017-11" db="EMBL/GenBank/DDBJ databases">
        <title>The genome of Rhizophagus clarus HR1 reveals common genetic basis of auxotrophy among arbuscular mycorrhizal fungi.</title>
        <authorList>
            <person name="Kobayashi Y."/>
        </authorList>
    </citation>
    <scope>NUCLEOTIDE SEQUENCE [LARGE SCALE GENOMIC DNA]</scope>
    <source>
        <strain evidence="3 5">HR1</strain>
    </source>
</reference>
<accession>A0A2Z6QPG9</accession>
<sequence>MRFNHFLLFLITFSVVALAAVPGTNTPNTQCVMRPISSSCNEICACDANCKSVPLPGSGTNEFVCDGTCPCEEENLAPPETPINPPENPPTESGPANPSGNPPFENPPIEPGPVCVPPAC</sequence>
<feature type="compositionally biased region" description="Pro residues" evidence="1">
    <location>
        <begin position="100"/>
        <end position="120"/>
    </location>
</feature>
<gene>
    <name evidence="4" type="ORF">RCL2_001452100</name>
    <name evidence="3" type="ORF">RclHR1_00130052</name>
</gene>
<feature type="region of interest" description="Disordered" evidence="1">
    <location>
        <begin position="76"/>
        <end position="120"/>
    </location>
</feature>
<comment type="caution">
    <text evidence="3">The sequence shown here is derived from an EMBL/GenBank/DDBJ whole genome shotgun (WGS) entry which is preliminary data.</text>
</comment>
<protein>
    <submittedName>
        <fullName evidence="3">Uncharacterized protein</fullName>
    </submittedName>
</protein>
<evidence type="ECO:0000313" key="5">
    <source>
        <dbReference type="Proteomes" id="UP000247702"/>
    </source>
</evidence>
<evidence type="ECO:0000313" key="4">
    <source>
        <dbReference type="EMBL" id="GES87529.1"/>
    </source>
</evidence>
<dbReference type="Proteomes" id="UP000615446">
    <property type="component" value="Unassembled WGS sequence"/>
</dbReference>
<dbReference type="EMBL" id="BLAL01000169">
    <property type="protein sequence ID" value="GES87529.1"/>
    <property type="molecule type" value="Genomic_DNA"/>
</dbReference>
<evidence type="ECO:0000256" key="1">
    <source>
        <dbReference type="SAM" id="MobiDB-lite"/>
    </source>
</evidence>
<evidence type="ECO:0000256" key="2">
    <source>
        <dbReference type="SAM" id="SignalP"/>
    </source>
</evidence>
<dbReference type="EMBL" id="BEXD01000335">
    <property type="protein sequence ID" value="GBB86611.1"/>
    <property type="molecule type" value="Genomic_DNA"/>
</dbReference>
<keyword evidence="5" id="KW-1185">Reference proteome</keyword>
<organism evidence="3 5">
    <name type="scientific">Rhizophagus clarus</name>
    <dbReference type="NCBI Taxonomy" id="94130"/>
    <lineage>
        <taxon>Eukaryota</taxon>
        <taxon>Fungi</taxon>
        <taxon>Fungi incertae sedis</taxon>
        <taxon>Mucoromycota</taxon>
        <taxon>Glomeromycotina</taxon>
        <taxon>Glomeromycetes</taxon>
        <taxon>Glomerales</taxon>
        <taxon>Glomeraceae</taxon>
        <taxon>Rhizophagus</taxon>
    </lineage>
</organism>